<reference evidence="2" key="2">
    <citation type="journal article" date="2014" name="ISME J.">
        <title>Microbial stratification in low pH oxic and suboxic macroscopic growths along an acid mine drainage.</title>
        <authorList>
            <person name="Mendez-Garcia C."/>
            <person name="Mesa V."/>
            <person name="Sprenger R.R."/>
            <person name="Richter M."/>
            <person name="Diez M.S."/>
            <person name="Solano J."/>
            <person name="Bargiela R."/>
            <person name="Golyshina O.V."/>
            <person name="Manteca A."/>
            <person name="Ramos J.L."/>
            <person name="Gallego J.R."/>
            <person name="Llorente I."/>
            <person name="Martins Dos Santos V.A."/>
            <person name="Jensen O.N."/>
            <person name="Pelaez A.I."/>
            <person name="Sanchez J."/>
            <person name="Ferrer M."/>
        </authorList>
    </citation>
    <scope>NUCLEOTIDE SEQUENCE</scope>
</reference>
<accession>T0ZB84</accession>
<dbReference type="EMBL" id="AUZY01012962">
    <property type="protein sequence ID" value="EQD27100.1"/>
    <property type="molecule type" value="Genomic_DNA"/>
</dbReference>
<evidence type="ECO:0000259" key="1">
    <source>
        <dbReference type="Pfam" id="PF13358"/>
    </source>
</evidence>
<dbReference type="NCBIfam" id="NF033545">
    <property type="entry name" value="transpos_IS630"/>
    <property type="match status" value="1"/>
</dbReference>
<protein>
    <submittedName>
        <fullName evidence="2">Transposase</fullName>
    </submittedName>
</protein>
<organism evidence="2">
    <name type="scientific">mine drainage metagenome</name>
    <dbReference type="NCBI Taxonomy" id="410659"/>
    <lineage>
        <taxon>unclassified sequences</taxon>
        <taxon>metagenomes</taxon>
        <taxon>ecological metagenomes</taxon>
    </lineage>
</organism>
<dbReference type="InterPro" id="IPR038717">
    <property type="entry name" value="Tc1-like_DDE_dom"/>
</dbReference>
<reference evidence="2" key="1">
    <citation type="submission" date="2013-08" db="EMBL/GenBank/DDBJ databases">
        <authorList>
            <person name="Mendez C."/>
            <person name="Richter M."/>
            <person name="Ferrer M."/>
            <person name="Sanchez J."/>
        </authorList>
    </citation>
    <scope>NUCLEOTIDE SEQUENCE</scope>
</reference>
<feature type="domain" description="Tc1-like transposase DDE" evidence="1">
    <location>
        <begin position="1"/>
        <end position="147"/>
    </location>
</feature>
<feature type="non-terminal residue" evidence="2">
    <location>
        <position position="1"/>
    </location>
</feature>
<dbReference type="AlphaFoldDB" id="T0ZB84"/>
<evidence type="ECO:0000313" key="2">
    <source>
        <dbReference type="EMBL" id="EQD27100.1"/>
    </source>
</evidence>
<dbReference type="InterPro" id="IPR047655">
    <property type="entry name" value="Transpos_IS630-like"/>
</dbReference>
<sequence length="196" mass="22300">DERSKQLLRETRCPLPGKPGVPLRQDYEYERAGTCNIFVAVEPRGGKRHVRVTDRRTKEDFVGFVCRMLRRGYSEVRKVHLVLDNLNTHLRSSFQEVLGKEAAASILRRIQFHYTPVHASWLNMAEIEIGILERQCLARCAADQDTLSSEVAATHPARCPVTVDIRHAGPAGVEISAPDDSAQRHYLQLFSRHNYL</sequence>
<comment type="caution">
    <text evidence="2">The sequence shown here is derived from an EMBL/GenBank/DDBJ whole genome shotgun (WGS) entry which is preliminary data.</text>
</comment>
<name>T0ZB84_9ZZZZ</name>
<gene>
    <name evidence="2" type="ORF">B1B_19294</name>
</gene>
<proteinExistence type="predicted"/>
<dbReference type="Pfam" id="PF13358">
    <property type="entry name" value="DDE_3"/>
    <property type="match status" value="1"/>
</dbReference>